<feature type="domain" description="DUF7586" evidence="2">
    <location>
        <begin position="350"/>
        <end position="434"/>
    </location>
</feature>
<protein>
    <submittedName>
        <fullName evidence="3">CubicO group peptidase (Beta-lactamase class C family)</fullName>
    </submittedName>
</protein>
<organism evidence="3 4">
    <name type="scientific">Amnibacterium kyonggiense</name>
    <dbReference type="NCBI Taxonomy" id="595671"/>
    <lineage>
        <taxon>Bacteria</taxon>
        <taxon>Bacillati</taxon>
        <taxon>Actinomycetota</taxon>
        <taxon>Actinomycetes</taxon>
        <taxon>Micrococcales</taxon>
        <taxon>Microbacteriaceae</taxon>
        <taxon>Amnibacterium</taxon>
    </lineage>
</organism>
<evidence type="ECO:0000259" key="1">
    <source>
        <dbReference type="Pfam" id="PF00144"/>
    </source>
</evidence>
<accession>A0A4R7FES0</accession>
<dbReference type="OrthoDB" id="4281716at2"/>
<sequence>METTRRTLDRAAVEAQRASRTPALAAGVAHRGDPLWTAGVGAADLADPSVPLGPDTQFLIASNTKTFTATMVLQLRDEGRLRLDDPVDDHPPGSTHPGVTVRQLLAHASGMQREPVSPEFWDTLEVPDAERFVEDWNATERVLEPHTAWHYSNLGYLVLGEIVAHADGRSWAESLRARLLDPLGLRRTTLELQAPAAGLYYVPPFTDAPVDEHVLFTGILAAAGGLASTVADLVRWHAFLLDPDEAILRKDTVSEMLEPHAVPDPGLNVAWGLGFGIMRREGRSWFGHTGGAPGGITGVFSDRESGLTGVVLMNNTGAKDPAATAIGFGEEVATNDAPPLEPWTPGAAPAPELLPLLGVWYSEGSAFEFRVQGGRLQAVAAGADPSTPPAVFTELGPDEYRTVSGRERGERLLVRRREDGSVRMLHWATYRFTREPLGFSERAAD</sequence>
<keyword evidence="4" id="KW-1185">Reference proteome</keyword>
<dbReference type="Pfam" id="PF00144">
    <property type="entry name" value="Beta-lactamase"/>
    <property type="match status" value="1"/>
</dbReference>
<gene>
    <name evidence="3" type="ORF">CLV52_2938</name>
</gene>
<dbReference type="InterPro" id="IPR012338">
    <property type="entry name" value="Beta-lactam/transpept-like"/>
</dbReference>
<proteinExistence type="predicted"/>
<dbReference type="Gene3D" id="3.40.710.10">
    <property type="entry name" value="DD-peptidase/beta-lactamase superfamily"/>
    <property type="match status" value="1"/>
</dbReference>
<dbReference type="PANTHER" id="PTHR46825">
    <property type="entry name" value="D-ALANYL-D-ALANINE-CARBOXYPEPTIDASE/ENDOPEPTIDASE AMPH"/>
    <property type="match status" value="1"/>
</dbReference>
<evidence type="ECO:0000259" key="2">
    <source>
        <dbReference type="Pfam" id="PF24491"/>
    </source>
</evidence>
<dbReference type="AlphaFoldDB" id="A0A4R7FES0"/>
<evidence type="ECO:0000313" key="3">
    <source>
        <dbReference type="EMBL" id="TDS75829.1"/>
    </source>
</evidence>
<dbReference type="EMBL" id="SOAM01000003">
    <property type="protein sequence ID" value="TDS75829.1"/>
    <property type="molecule type" value="Genomic_DNA"/>
</dbReference>
<dbReference type="SUPFAM" id="SSF56601">
    <property type="entry name" value="beta-lactamase/transpeptidase-like"/>
    <property type="match status" value="1"/>
</dbReference>
<evidence type="ECO:0000313" key="4">
    <source>
        <dbReference type="Proteomes" id="UP000295344"/>
    </source>
</evidence>
<comment type="caution">
    <text evidence="3">The sequence shown here is derived from an EMBL/GenBank/DDBJ whole genome shotgun (WGS) entry which is preliminary data.</text>
</comment>
<dbReference type="InterPro" id="IPR001466">
    <property type="entry name" value="Beta-lactam-related"/>
</dbReference>
<dbReference type="Pfam" id="PF24491">
    <property type="entry name" value="DUF7586"/>
    <property type="match status" value="1"/>
</dbReference>
<dbReference type="InterPro" id="IPR050491">
    <property type="entry name" value="AmpC-like"/>
</dbReference>
<name>A0A4R7FES0_9MICO</name>
<dbReference type="InterPro" id="IPR056008">
    <property type="entry name" value="DUF7586"/>
</dbReference>
<dbReference type="PANTHER" id="PTHR46825:SF7">
    <property type="entry name" value="D-ALANYL-D-ALANINE CARBOXYPEPTIDASE"/>
    <property type="match status" value="1"/>
</dbReference>
<feature type="domain" description="Beta-lactamase-related" evidence="1">
    <location>
        <begin position="11"/>
        <end position="322"/>
    </location>
</feature>
<reference evidence="3 4" key="1">
    <citation type="submission" date="2019-03" db="EMBL/GenBank/DDBJ databases">
        <title>Genomic Encyclopedia of Archaeal and Bacterial Type Strains, Phase II (KMG-II): from individual species to whole genera.</title>
        <authorList>
            <person name="Goeker M."/>
        </authorList>
    </citation>
    <scope>NUCLEOTIDE SEQUENCE [LARGE SCALE GENOMIC DNA]</scope>
    <source>
        <strain evidence="3 4">DSM 24782</strain>
    </source>
</reference>
<dbReference type="Proteomes" id="UP000295344">
    <property type="component" value="Unassembled WGS sequence"/>
</dbReference>